<feature type="transmembrane region" description="Helical" evidence="1">
    <location>
        <begin position="152"/>
        <end position="170"/>
    </location>
</feature>
<keyword evidence="1" id="KW-0472">Membrane</keyword>
<proteinExistence type="predicted"/>
<keyword evidence="1" id="KW-0812">Transmembrane</keyword>
<gene>
    <name evidence="2" type="ORF">DC045_18040</name>
</gene>
<evidence type="ECO:0000313" key="2">
    <source>
        <dbReference type="EMBL" id="HBC36163.1"/>
    </source>
</evidence>
<protein>
    <submittedName>
        <fullName evidence="2">Uncharacterized protein</fullName>
    </submittedName>
</protein>
<sequence>MGEPYFPSKQRLKTHPQISLLQSMMLPFIYLDVPYLASLIEQFEIISRQRLYLVTGIVATIDRCAKFTVFDLPSSDIVGKVSLLFAIFGHSIDRTIRIIVLMKSSSAKIVLSISEFHLHRVSDDNICDIFARKNFFSVQKWRLQKSQKYEQFKIYCFHLVISQFLSIIVITRTTALSRIVGL</sequence>
<dbReference type="Proteomes" id="UP000263489">
    <property type="component" value="Unassembled WGS sequence"/>
</dbReference>
<feature type="transmembrane region" description="Helical" evidence="1">
    <location>
        <begin position="20"/>
        <end position="40"/>
    </location>
</feature>
<evidence type="ECO:0000313" key="3">
    <source>
        <dbReference type="Proteomes" id="UP000263489"/>
    </source>
</evidence>
<dbReference type="EMBL" id="DNNA01000284">
    <property type="protein sequence ID" value="HBC36163.1"/>
    <property type="molecule type" value="Genomic_DNA"/>
</dbReference>
<accession>A0A352IXI0</accession>
<evidence type="ECO:0000256" key="1">
    <source>
        <dbReference type="SAM" id="Phobius"/>
    </source>
</evidence>
<organism evidence="2 3">
    <name type="scientific">Marinobacter adhaerens</name>
    <dbReference type="NCBI Taxonomy" id="1033846"/>
    <lineage>
        <taxon>Bacteria</taxon>
        <taxon>Pseudomonadati</taxon>
        <taxon>Pseudomonadota</taxon>
        <taxon>Gammaproteobacteria</taxon>
        <taxon>Pseudomonadales</taxon>
        <taxon>Marinobacteraceae</taxon>
        <taxon>Marinobacter</taxon>
    </lineage>
</organism>
<name>A0A352IXI0_9GAMM</name>
<keyword evidence="1" id="KW-1133">Transmembrane helix</keyword>
<reference evidence="2 3" key="1">
    <citation type="journal article" date="2018" name="Nat. Biotechnol.">
        <title>A standardized bacterial taxonomy based on genome phylogeny substantially revises the tree of life.</title>
        <authorList>
            <person name="Parks D.H."/>
            <person name="Chuvochina M."/>
            <person name="Waite D.W."/>
            <person name="Rinke C."/>
            <person name="Skarshewski A."/>
            <person name="Chaumeil P.A."/>
            <person name="Hugenholtz P."/>
        </authorList>
    </citation>
    <scope>NUCLEOTIDE SEQUENCE [LARGE SCALE GENOMIC DNA]</scope>
    <source>
        <strain evidence="2">UBA9380</strain>
    </source>
</reference>
<comment type="caution">
    <text evidence="2">The sequence shown here is derived from an EMBL/GenBank/DDBJ whole genome shotgun (WGS) entry which is preliminary data.</text>
</comment>
<dbReference type="AlphaFoldDB" id="A0A352IXI0"/>